<reference evidence="11" key="1">
    <citation type="journal article" date="2020" name="Stud. Mycol.">
        <title>101 Dothideomycetes genomes: A test case for predicting lifestyles and emergence of pathogens.</title>
        <authorList>
            <person name="Haridas S."/>
            <person name="Albert R."/>
            <person name="Binder M."/>
            <person name="Bloem J."/>
            <person name="LaButti K."/>
            <person name="Salamov A."/>
            <person name="Andreopoulos B."/>
            <person name="Baker S."/>
            <person name="Barry K."/>
            <person name="Bills G."/>
            <person name="Bluhm B."/>
            <person name="Cannon C."/>
            <person name="Castanera R."/>
            <person name="Culley D."/>
            <person name="Daum C."/>
            <person name="Ezra D."/>
            <person name="Gonzalez J."/>
            <person name="Henrissat B."/>
            <person name="Kuo A."/>
            <person name="Liang C."/>
            <person name="Lipzen A."/>
            <person name="Lutzoni F."/>
            <person name="Magnuson J."/>
            <person name="Mondo S."/>
            <person name="Nolan M."/>
            <person name="Ohm R."/>
            <person name="Pangilinan J."/>
            <person name="Park H.-J."/>
            <person name="Ramirez L."/>
            <person name="Alfaro M."/>
            <person name="Sun H."/>
            <person name="Tritt A."/>
            <person name="Yoshinaga Y."/>
            <person name="Zwiers L.-H."/>
            <person name="Turgeon B."/>
            <person name="Goodwin S."/>
            <person name="Spatafora J."/>
            <person name="Crous P."/>
            <person name="Grigoriev I."/>
        </authorList>
    </citation>
    <scope>NUCLEOTIDE SEQUENCE [LARGE SCALE GENOMIC DNA]</scope>
    <source>
        <strain evidence="11">CECT 20119</strain>
    </source>
</reference>
<comment type="subcellular location">
    <subcellularLocation>
        <location evidence="2">Membrane</location>
        <topology evidence="2">Multi-pass membrane protein</topology>
    </subcellularLocation>
</comment>
<evidence type="ECO:0000256" key="1">
    <source>
        <dbReference type="ARBA" id="ARBA00001946"/>
    </source>
</evidence>
<feature type="transmembrane region" description="Helical" evidence="9">
    <location>
        <begin position="272"/>
        <end position="292"/>
    </location>
</feature>
<comment type="similarity">
    <text evidence="4">Belongs to the UbiA prenyltransferase family.</text>
</comment>
<dbReference type="FunFam" id="1.10.357.140:FF:000008">
    <property type="entry name" value="4-hydroxybenzoate octaprenyltransferase"/>
    <property type="match status" value="1"/>
</dbReference>
<name>A0A6A6GDW8_9PEZI</name>
<keyword evidence="6 9" id="KW-0812">Transmembrane</keyword>
<dbReference type="GO" id="GO:0005743">
    <property type="term" value="C:mitochondrial inner membrane"/>
    <property type="evidence" value="ECO:0007669"/>
    <property type="project" value="TreeGrafter"/>
</dbReference>
<dbReference type="InterPro" id="IPR000537">
    <property type="entry name" value="UbiA_prenyltransferase"/>
</dbReference>
<evidence type="ECO:0000256" key="5">
    <source>
        <dbReference type="ARBA" id="ARBA00022679"/>
    </source>
</evidence>
<keyword evidence="8 9" id="KW-0472">Membrane</keyword>
<evidence type="ECO:0000256" key="8">
    <source>
        <dbReference type="ARBA" id="ARBA00023136"/>
    </source>
</evidence>
<dbReference type="CDD" id="cd13959">
    <property type="entry name" value="PT_UbiA_COQ2"/>
    <property type="match status" value="1"/>
</dbReference>
<dbReference type="GO" id="GO:0008412">
    <property type="term" value="F:4-hydroxybenzoate polyprenyltransferase activity"/>
    <property type="evidence" value="ECO:0007669"/>
    <property type="project" value="TreeGrafter"/>
</dbReference>
<organism evidence="10 11">
    <name type="scientific">Elsinoe ampelina</name>
    <dbReference type="NCBI Taxonomy" id="302913"/>
    <lineage>
        <taxon>Eukaryota</taxon>
        <taxon>Fungi</taxon>
        <taxon>Dikarya</taxon>
        <taxon>Ascomycota</taxon>
        <taxon>Pezizomycotina</taxon>
        <taxon>Dothideomycetes</taxon>
        <taxon>Dothideomycetidae</taxon>
        <taxon>Myriangiales</taxon>
        <taxon>Elsinoaceae</taxon>
        <taxon>Elsinoe</taxon>
    </lineage>
</organism>
<dbReference type="PANTHER" id="PTHR11048:SF39">
    <property type="entry name" value="POLYPRENYL TRANSFERASE AUSN"/>
    <property type="match status" value="1"/>
</dbReference>
<evidence type="ECO:0000256" key="6">
    <source>
        <dbReference type="ARBA" id="ARBA00022692"/>
    </source>
</evidence>
<keyword evidence="5 10" id="KW-0808">Transferase</keyword>
<accession>A0A6A6GDW8</accession>
<dbReference type="OrthoDB" id="18170at2759"/>
<dbReference type="GO" id="GO:0006744">
    <property type="term" value="P:ubiquinone biosynthetic process"/>
    <property type="evidence" value="ECO:0007669"/>
    <property type="project" value="TreeGrafter"/>
</dbReference>
<keyword evidence="7 9" id="KW-1133">Transmembrane helix</keyword>
<sequence length="305" mass="33229">MPLHPYLQLIRLDRPSGLYAFYLPHLIGLAFAASTSATLLPPSLLLRTALLFLPFCVLLRGSTCAWNDNVDQDFDRQVARCKNRPIARGAVTSLEGHGVTVVLAGMGWGMMGLWPGECRGVVVGVYLLFMVYPFGKRFTHYPQVILGFPFAGGIVSACYAVGVDPFAEGRGWATGCLCGANVVWTMIYDTVYAHQDLEDDVKAGVKSMAVRFRGETKTLCTVLGAVQVGCLVRVGVIGGFGWAYHLIGCSGTAVTLAAMVVLVDLKKPESCAWWFYTNFWLVGGTMVAGSLAEYCQRHYETLFLS</sequence>
<evidence type="ECO:0000256" key="4">
    <source>
        <dbReference type="ARBA" id="ARBA00005985"/>
    </source>
</evidence>
<dbReference type="AlphaFoldDB" id="A0A6A6GDW8"/>
<evidence type="ECO:0000256" key="3">
    <source>
        <dbReference type="ARBA" id="ARBA00004721"/>
    </source>
</evidence>
<dbReference type="Gene3D" id="1.20.120.1780">
    <property type="entry name" value="UbiA prenyltransferase"/>
    <property type="match status" value="1"/>
</dbReference>
<comment type="pathway">
    <text evidence="3">Secondary metabolite biosynthesis; terpenoid biosynthesis.</text>
</comment>
<keyword evidence="11" id="KW-1185">Reference proteome</keyword>
<dbReference type="InterPro" id="IPR044878">
    <property type="entry name" value="UbiA_sf"/>
</dbReference>
<dbReference type="InterPro" id="IPR039653">
    <property type="entry name" value="Prenyltransferase"/>
</dbReference>
<dbReference type="Proteomes" id="UP000799538">
    <property type="component" value="Unassembled WGS sequence"/>
</dbReference>
<feature type="transmembrane region" description="Helical" evidence="9">
    <location>
        <begin position="20"/>
        <end position="40"/>
    </location>
</feature>
<feature type="transmembrane region" description="Helical" evidence="9">
    <location>
        <begin position="242"/>
        <end position="265"/>
    </location>
</feature>
<evidence type="ECO:0000313" key="11">
    <source>
        <dbReference type="Proteomes" id="UP000799538"/>
    </source>
</evidence>
<dbReference type="FunFam" id="1.20.120.1780:FF:000001">
    <property type="entry name" value="4-hydroxybenzoate octaprenyltransferase"/>
    <property type="match status" value="1"/>
</dbReference>
<evidence type="ECO:0000256" key="2">
    <source>
        <dbReference type="ARBA" id="ARBA00004141"/>
    </source>
</evidence>
<evidence type="ECO:0000256" key="7">
    <source>
        <dbReference type="ARBA" id="ARBA00022989"/>
    </source>
</evidence>
<feature type="transmembrane region" description="Helical" evidence="9">
    <location>
        <begin position="141"/>
        <end position="162"/>
    </location>
</feature>
<comment type="cofactor">
    <cofactor evidence="1">
        <name>Mg(2+)</name>
        <dbReference type="ChEBI" id="CHEBI:18420"/>
    </cofactor>
</comment>
<feature type="transmembrane region" description="Helical" evidence="9">
    <location>
        <begin position="118"/>
        <end position="135"/>
    </location>
</feature>
<evidence type="ECO:0000313" key="10">
    <source>
        <dbReference type="EMBL" id="KAF2223915.1"/>
    </source>
</evidence>
<proteinExistence type="inferred from homology"/>
<protein>
    <submittedName>
        <fullName evidence="10">UbiA prenyltransferase family</fullName>
    </submittedName>
</protein>
<dbReference type="EMBL" id="ML992506">
    <property type="protein sequence ID" value="KAF2223915.1"/>
    <property type="molecule type" value="Genomic_DNA"/>
</dbReference>
<evidence type="ECO:0000256" key="9">
    <source>
        <dbReference type="SAM" id="Phobius"/>
    </source>
</evidence>
<dbReference type="Pfam" id="PF01040">
    <property type="entry name" value="UbiA"/>
    <property type="match status" value="1"/>
</dbReference>
<dbReference type="Gene3D" id="1.10.357.140">
    <property type="entry name" value="UbiA prenyltransferase"/>
    <property type="match status" value="1"/>
</dbReference>
<dbReference type="PANTHER" id="PTHR11048">
    <property type="entry name" value="PRENYLTRANSFERASES"/>
    <property type="match status" value="1"/>
</dbReference>
<gene>
    <name evidence="10" type="ORF">BDZ85DRAFT_319096</name>
</gene>